<dbReference type="OMA" id="QITLVHI"/>
<accession>A0A3B4DLB7</accession>
<dbReference type="GO" id="GO:0005576">
    <property type="term" value="C:extracellular region"/>
    <property type="evidence" value="ECO:0007669"/>
    <property type="project" value="UniProtKB-SubCell"/>
</dbReference>
<name>A0A3B4DLB7_PYGNA</name>
<dbReference type="SUPFAM" id="SSF47266">
    <property type="entry name" value="4-helical cytokines"/>
    <property type="match status" value="1"/>
</dbReference>
<dbReference type="AlphaFoldDB" id="A0A3B4DLB7"/>
<dbReference type="InterPro" id="IPR000065">
    <property type="entry name" value="Leptin"/>
</dbReference>
<keyword evidence="8" id="KW-1185">Reference proteome</keyword>
<dbReference type="PANTHER" id="PTHR11724:SF1">
    <property type="entry name" value="LEPTIN"/>
    <property type="match status" value="1"/>
</dbReference>
<evidence type="ECO:0000256" key="2">
    <source>
        <dbReference type="ARBA" id="ARBA00005834"/>
    </source>
</evidence>
<dbReference type="GeneTree" id="ENSGT00980000199243"/>
<protein>
    <recommendedName>
        <fullName evidence="3">Leptin</fullName>
    </recommendedName>
    <alternativeName>
        <fullName evidence="5">Obesity factor</fullName>
    </alternativeName>
</protein>
<evidence type="ECO:0000313" key="8">
    <source>
        <dbReference type="Proteomes" id="UP001501920"/>
    </source>
</evidence>
<dbReference type="Pfam" id="PF02024">
    <property type="entry name" value="Leptin"/>
    <property type="match status" value="1"/>
</dbReference>
<dbReference type="Gene3D" id="1.20.1250.10">
    <property type="match status" value="1"/>
</dbReference>
<comment type="similarity">
    <text evidence="2">Belongs to the leptin family.</text>
</comment>
<evidence type="ECO:0000256" key="6">
    <source>
        <dbReference type="SAM" id="SignalP"/>
    </source>
</evidence>
<evidence type="ECO:0000313" key="7">
    <source>
        <dbReference type="Ensembl" id="ENSPNAP00000024248.1"/>
    </source>
</evidence>
<feature type="chain" id="PRO_5017406465" description="Leptin" evidence="6">
    <location>
        <begin position="22"/>
        <end position="160"/>
    </location>
</feature>
<dbReference type="InterPro" id="IPR009079">
    <property type="entry name" value="4_helix_cytokine-like_core"/>
</dbReference>
<dbReference type="GO" id="GO:0005179">
    <property type="term" value="F:hormone activity"/>
    <property type="evidence" value="ECO:0007669"/>
    <property type="project" value="InterPro"/>
</dbReference>
<evidence type="ECO:0000256" key="3">
    <source>
        <dbReference type="ARBA" id="ARBA00021421"/>
    </source>
</evidence>
<evidence type="ECO:0000256" key="1">
    <source>
        <dbReference type="ARBA" id="ARBA00004613"/>
    </source>
</evidence>
<comment type="subcellular location">
    <subcellularLocation>
        <location evidence="1">Secreted</location>
    </subcellularLocation>
</comment>
<dbReference type="PANTHER" id="PTHR11724">
    <property type="entry name" value="LEPTIN"/>
    <property type="match status" value="1"/>
</dbReference>
<evidence type="ECO:0000256" key="5">
    <source>
        <dbReference type="ARBA" id="ARBA00030981"/>
    </source>
</evidence>
<evidence type="ECO:0000256" key="4">
    <source>
        <dbReference type="ARBA" id="ARBA00022525"/>
    </source>
</evidence>
<feature type="signal peptide" evidence="6">
    <location>
        <begin position="1"/>
        <end position="21"/>
    </location>
</feature>
<keyword evidence="6" id="KW-0732">Signal</keyword>
<dbReference type="GeneID" id="108432521"/>
<dbReference type="STRING" id="42514.ENSPNAP00000024248"/>
<proteinExistence type="inferred from homology"/>
<dbReference type="Ensembl" id="ENSPNAT00000010602.2">
    <property type="protein sequence ID" value="ENSPNAP00000024248.1"/>
    <property type="gene ID" value="ENSPNAG00000008752.2"/>
</dbReference>
<reference evidence="7" key="3">
    <citation type="submission" date="2025-09" db="UniProtKB">
        <authorList>
            <consortium name="Ensembl"/>
        </authorList>
    </citation>
    <scope>IDENTIFICATION</scope>
</reference>
<dbReference type="CTD" id="564348"/>
<sequence>MQVYSSLALLCTLMAAGVALAACYPAITADTVRIMARTAVGRIKKIKDEHFQMSPEIDFGPETDTPIEGLTSILTHLGYLQMRLQVPPAHHLRQLQADLETLLNNLERMAVSQGCPLPKPGSNLHKDETAFPITSNYLCLLELQRYLEKLCLNLDKLKSC</sequence>
<reference evidence="7" key="2">
    <citation type="submission" date="2025-08" db="UniProtKB">
        <authorList>
            <consortium name="Ensembl"/>
        </authorList>
    </citation>
    <scope>IDENTIFICATION</scope>
</reference>
<dbReference type="RefSeq" id="XP_017561885.1">
    <property type="nucleotide sequence ID" value="XM_017706396.2"/>
</dbReference>
<reference evidence="7 8" key="1">
    <citation type="submission" date="2020-10" db="EMBL/GenBank/DDBJ databases">
        <title>Pygocentrus nattereri (red-bellied piranha) genome, fPygNat1, primary haplotype.</title>
        <authorList>
            <person name="Myers G."/>
            <person name="Meyer A."/>
            <person name="Karagic N."/>
            <person name="Pippel M."/>
            <person name="Winkler S."/>
            <person name="Tracey A."/>
            <person name="Wood J."/>
            <person name="Formenti G."/>
            <person name="Howe K."/>
            <person name="Fedrigo O."/>
            <person name="Jarvis E.D."/>
        </authorList>
    </citation>
    <scope>NUCLEOTIDE SEQUENCE [LARGE SCALE GENOMIC DNA]</scope>
</reference>
<organism evidence="7 8">
    <name type="scientific">Pygocentrus nattereri</name>
    <name type="common">Red-bellied piranha</name>
    <dbReference type="NCBI Taxonomy" id="42514"/>
    <lineage>
        <taxon>Eukaryota</taxon>
        <taxon>Metazoa</taxon>
        <taxon>Chordata</taxon>
        <taxon>Craniata</taxon>
        <taxon>Vertebrata</taxon>
        <taxon>Euteleostomi</taxon>
        <taxon>Actinopterygii</taxon>
        <taxon>Neopterygii</taxon>
        <taxon>Teleostei</taxon>
        <taxon>Ostariophysi</taxon>
        <taxon>Characiformes</taxon>
        <taxon>Characoidei</taxon>
        <taxon>Pygocentrus</taxon>
    </lineage>
</organism>
<dbReference type="Proteomes" id="UP001501920">
    <property type="component" value="Chromosome 11"/>
</dbReference>
<dbReference type="OrthoDB" id="9872512at2759"/>
<keyword evidence="4" id="KW-0964">Secreted</keyword>